<dbReference type="PANTHER" id="PTHR38657">
    <property type="entry name" value="SLR1343 PROTEIN"/>
    <property type="match status" value="1"/>
</dbReference>
<keyword evidence="1" id="KW-0456">Lyase</keyword>
<dbReference type="InterPro" id="IPR014729">
    <property type="entry name" value="Rossmann-like_a/b/a_fold"/>
</dbReference>
<accession>A0A2S4NA39</accession>
<proteinExistence type="predicted"/>
<dbReference type="Gene3D" id="1.10.579.10">
    <property type="entry name" value="DNA Cyclobutane Dipyrimidine Photolyase, subunit A, domain 3"/>
    <property type="match status" value="1"/>
</dbReference>
<sequence>MIIRLLLGDQLNSSHSWFEEQDQSHYLYVMMEVETETNYVKHHQLKVVAFFSAMRNFAETLISKGCQVYYFKINDSHNKHSFEENIKGLIEPFSITAIHYQLPDEYRLYQLFKNFKSLFSLEVKAFDTEHFFCSLSEIAELGKEKKYYLLENFYRHLRKRHQVLVLNDKPLGGKWNFDAENRNKWKNQVPIPNLVHFNNDVSSVVEDLKAMNIEIFGKSTSISNYPKSREQALLQLEYFTTHLLPHFGTYQDAMHTDEAWLFHSNLSFAMNVKMLSPKEVVQHVEEYYLNNQDKVGLAQVEGFIRQILGWREYVRMVYWNKFNEVKSSNFLEHKKALPKVFWTGKSQMKCVATCAQNSLDHAYAHHIQRLMVLGNYALLMESHPDEVDAWYLGVYVDAIEWVQLPNTRGMSQFADGGIVATKPYISSGNYIDKMSNYCSSCSFDKKTKTEENSCPFNSLYWHFLDKNRSKFESNQRMKMMYALLNKMDKKELSKINERAHYLIEKRNI</sequence>
<reference evidence="1 2" key="1">
    <citation type="submission" date="2018-01" db="EMBL/GenBank/DDBJ databases">
        <title>Genomic Encyclopedia of Type Strains, Phase I: the one thousand microbial genomes (KMG-I) project.</title>
        <authorList>
            <person name="Goeker M."/>
        </authorList>
    </citation>
    <scope>NUCLEOTIDE SEQUENCE [LARGE SCALE GENOMIC DNA]</scope>
    <source>
        <strain evidence="1 2">DSM 17960</strain>
    </source>
</reference>
<dbReference type="Proteomes" id="UP000237056">
    <property type="component" value="Unassembled WGS sequence"/>
</dbReference>
<evidence type="ECO:0000313" key="1">
    <source>
        <dbReference type="EMBL" id="POS02550.1"/>
    </source>
</evidence>
<gene>
    <name evidence="1" type="ORF">Q361_10357</name>
</gene>
<dbReference type="InterPro" id="IPR052551">
    <property type="entry name" value="UV-DNA_repair_photolyase"/>
</dbReference>
<dbReference type="Pfam" id="PF04244">
    <property type="entry name" value="DPRP"/>
    <property type="match status" value="1"/>
</dbReference>
<dbReference type="AlphaFoldDB" id="A0A2S4NA39"/>
<organism evidence="1 2">
    <name type="scientific">Flavobacterium croceum DSM 17960</name>
    <dbReference type="NCBI Taxonomy" id="1121886"/>
    <lineage>
        <taxon>Bacteria</taxon>
        <taxon>Pseudomonadati</taxon>
        <taxon>Bacteroidota</taxon>
        <taxon>Flavobacteriia</taxon>
        <taxon>Flavobacteriales</taxon>
        <taxon>Flavobacteriaceae</taxon>
        <taxon>Flavobacterium</taxon>
    </lineage>
</organism>
<comment type="caution">
    <text evidence="1">The sequence shown here is derived from an EMBL/GenBank/DDBJ whole genome shotgun (WGS) entry which is preliminary data.</text>
</comment>
<dbReference type="SUPFAM" id="SSF48173">
    <property type="entry name" value="Cryptochrome/photolyase FAD-binding domain"/>
    <property type="match status" value="1"/>
</dbReference>
<evidence type="ECO:0000313" key="2">
    <source>
        <dbReference type="Proteomes" id="UP000237056"/>
    </source>
</evidence>
<dbReference type="Gene3D" id="3.40.50.620">
    <property type="entry name" value="HUPs"/>
    <property type="match status" value="1"/>
</dbReference>
<dbReference type="Gene3D" id="1.25.40.80">
    <property type="match status" value="1"/>
</dbReference>
<dbReference type="GO" id="GO:0016829">
    <property type="term" value="F:lyase activity"/>
    <property type="evidence" value="ECO:0007669"/>
    <property type="project" value="UniProtKB-KW"/>
</dbReference>
<dbReference type="InterPro" id="IPR007357">
    <property type="entry name" value="PhrB-like"/>
</dbReference>
<dbReference type="RefSeq" id="WP_245874599.1">
    <property type="nucleotide sequence ID" value="NZ_PQNY01000003.1"/>
</dbReference>
<dbReference type="InterPro" id="IPR036134">
    <property type="entry name" value="Crypto/Photolyase_FAD-like_sf"/>
</dbReference>
<name>A0A2S4NA39_9FLAO</name>
<keyword evidence="2" id="KW-1185">Reference proteome</keyword>
<dbReference type="PANTHER" id="PTHR38657:SF1">
    <property type="entry name" value="SLR1343 PROTEIN"/>
    <property type="match status" value="1"/>
</dbReference>
<dbReference type="Gene3D" id="1.10.10.1710">
    <property type="entry name" value="Deoxyribodipyrimidine photolyase-related"/>
    <property type="match status" value="1"/>
</dbReference>
<protein>
    <submittedName>
        <fullName evidence="1">Deoxyribodipyrimidine photolyase-related protein</fullName>
    </submittedName>
</protein>
<dbReference type="EMBL" id="PQNY01000003">
    <property type="protein sequence ID" value="POS02550.1"/>
    <property type="molecule type" value="Genomic_DNA"/>
</dbReference>